<dbReference type="GO" id="GO:0005525">
    <property type="term" value="F:GTP binding"/>
    <property type="evidence" value="ECO:0007669"/>
    <property type="project" value="UniProtKB-KW"/>
</dbReference>
<dbReference type="PANTHER" id="PTHR47917">
    <property type="match status" value="1"/>
</dbReference>
<protein>
    <submittedName>
        <fullName evidence="9">Coenzyme F420-0:L-glutamate ligase</fullName>
        <ecNumber evidence="9">6.3.2.31</ecNumber>
    </submittedName>
</protein>
<keyword evidence="1 9" id="KW-0436">Ligase</keyword>
<evidence type="ECO:0000256" key="4">
    <source>
        <dbReference type="ARBA" id="ARBA00022842"/>
    </source>
</evidence>
<dbReference type="EC" id="6.3.2.31" evidence="9"/>
<dbReference type="PANTHER" id="PTHR47917:SF1">
    <property type="entry name" value="COENZYME F420:L-GLUTAMATE LIGASE"/>
    <property type="match status" value="1"/>
</dbReference>
<proteinExistence type="predicted"/>
<dbReference type="Gene3D" id="3.90.1660.10">
    <property type="entry name" value="CofE-like domain"/>
    <property type="match status" value="1"/>
</dbReference>
<dbReference type="OrthoDB" id="9788295at2"/>
<dbReference type="Gene3D" id="3.30.1330.100">
    <property type="entry name" value="CofE-like"/>
    <property type="match status" value="1"/>
</dbReference>
<dbReference type="SUPFAM" id="SSF144010">
    <property type="entry name" value="CofE-like"/>
    <property type="match status" value="1"/>
</dbReference>
<evidence type="ECO:0000256" key="7">
    <source>
        <dbReference type="ARBA" id="ARBA00023211"/>
    </source>
</evidence>
<dbReference type="InterPro" id="IPR002847">
    <property type="entry name" value="F420-0_gamma-glut_ligase-dom"/>
</dbReference>
<evidence type="ECO:0000256" key="1">
    <source>
        <dbReference type="ARBA" id="ARBA00022598"/>
    </source>
</evidence>
<comment type="caution">
    <text evidence="9">The sequence shown here is derived from an EMBL/GenBank/DDBJ whole genome shotgun (WGS) entry which is preliminary data.</text>
</comment>
<gene>
    <name evidence="9" type="primary">cofE</name>
    <name evidence="9" type="ORF">D3878_17085</name>
</gene>
<evidence type="ECO:0000256" key="6">
    <source>
        <dbReference type="ARBA" id="ARBA00023134"/>
    </source>
</evidence>
<evidence type="ECO:0000313" key="10">
    <source>
        <dbReference type="Proteomes" id="UP000266327"/>
    </source>
</evidence>
<feature type="domain" description="Coenzyme F420:L-glutamate ligase-like" evidence="8">
    <location>
        <begin position="12"/>
        <end position="231"/>
    </location>
</feature>
<keyword evidence="10" id="KW-1185">Reference proteome</keyword>
<dbReference type="Pfam" id="PF01996">
    <property type="entry name" value="F420_ligase"/>
    <property type="match status" value="1"/>
</dbReference>
<keyword evidence="5" id="KW-0630">Potassium</keyword>
<evidence type="ECO:0000256" key="3">
    <source>
        <dbReference type="ARBA" id="ARBA00022741"/>
    </source>
</evidence>
<sequence length="261" mass="27890">MTTLTLTALPGIPLVEPGADLAQLVMDAYGRAGLQPEDDDVLIVAQKIVSKVEGRYVYLNDVMPSAHAIELAPKVQKDPRLVEVILRESNEVLRYRPGVLIVEHKLGIVNANAGVDQSNIASGDSHPRVLLLPVDPDASARGLREAVGQRSGAVVAVIINDSAGRAWRNGIIGYTIGCAGIEPIRNMVGQPDLFGRELQITEIAIVDELAAAGSLLMGQAAEGAPVVLARGMHFRRSDQGARSLIRPKHQDLFRSSAPRPA</sequence>
<dbReference type="EMBL" id="QYUQ01000002">
    <property type="protein sequence ID" value="RJG03080.1"/>
    <property type="molecule type" value="Genomic_DNA"/>
</dbReference>
<organism evidence="9 10">
    <name type="scientific">Noviherbaspirillum sedimenti</name>
    <dbReference type="NCBI Taxonomy" id="2320865"/>
    <lineage>
        <taxon>Bacteria</taxon>
        <taxon>Pseudomonadati</taxon>
        <taxon>Pseudomonadota</taxon>
        <taxon>Betaproteobacteria</taxon>
        <taxon>Burkholderiales</taxon>
        <taxon>Oxalobacteraceae</taxon>
        <taxon>Noviherbaspirillum</taxon>
    </lineage>
</organism>
<dbReference type="InterPro" id="IPR008225">
    <property type="entry name" value="F420-0_g-glutamyl_ligase"/>
</dbReference>
<keyword evidence="2" id="KW-0479">Metal-binding</keyword>
<dbReference type="AlphaFoldDB" id="A0A3A3GQ03"/>
<keyword evidence="6" id="KW-0342">GTP-binding</keyword>
<dbReference type="GO" id="GO:0052618">
    <property type="term" value="F:coenzyme F420-0:L-glutamate ligase activity"/>
    <property type="evidence" value="ECO:0007669"/>
    <property type="project" value="UniProtKB-EC"/>
</dbReference>
<evidence type="ECO:0000256" key="2">
    <source>
        <dbReference type="ARBA" id="ARBA00022723"/>
    </source>
</evidence>
<evidence type="ECO:0000256" key="5">
    <source>
        <dbReference type="ARBA" id="ARBA00022958"/>
    </source>
</evidence>
<evidence type="ECO:0000259" key="8">
    <source>
        <dbReference type="Pfam" id="PF01996"/>
    </source>
</evidence>
<accession>A0A3A3GQ03</accession>
<reference evidence="10" key="1">
    <citation type="submission" date="2018-09" db="EMBL/GenBank/DDBJ databases">
        <authorList>
            <person name="Zhu H."/>
        </authorList>
    </citation>
    <scope>NUCLEOTIDE SEQUENCE [LARGE SCALE GENOMIC DNA]</scope>
    <source>
        <strain evidence="10">K1S02-23</strain>
    </source>
</reference>
<evidence type="ECO:0000313" key="9">
    <source>
        <dbReference type="EMBL" id="RJG03080.1"/>
    </source>
</evidence>
<keyword evidence="7" id="KW-0464">Manganese</keyword>
<dbReference type="GO" id="GO:0046872">
    <property type="term" value="F:metal ion binding"/>
    <property type="evidence" value="ECO:0007669"/>
    <property type="project" value="UniProtKB-KW"/>
</dbReference>
<name>A0A3A3GQ03_9BURK</name>
<keyword evidence="4" id="KW-0460">Magnesium</keyword>
<dbReference type="Proteomes" id="UP000266327">
    <property type="component" value="Unassembled WGS sequence"/>
</dbReference>
<dbReference type="NCBIfam" id="TIGR01916">
    <property type="entry name" value="F420_cofE"/>
    <property type="match status" value="1"/>
</dbReference>
<keyword evidence="3" id="KW-0547">Nucleotide-binding</keyword>
<dbReference type="RefSeq" id="WP_119786579.1">
    <property type="nucleotide sequence ID" value="NZ_QYUQ01000002.1"/>
</dbReference>